<dbReference type="EMBL" id="FLUO01000002">
    <property type="protein sequence ID" value="SBW11970.1"/>
    <property type="molecule type" value="Genomic_DNA"/>
</dbReference>
<proteinExistence type="predicted"/>
<accession>A0A212KJW6</accession>
<gene>
    <name evidence="1" type="ORF">KL86APRO_20378</name>
</gene>
<name>A0A212KJW6_9PROT</name>
<organism evidence="1">
    <name type="scientific">uncultured Alphaproteobacteria bacterium</name>
    <dbReference type="NCBI Taxonomy" id="91750"/>
    <lineage>
        <taxon>Bacteria</taxon>
        <taxon>Pseudomonadati</taxon>
        <taxon>Pseudomonadota</taxon>
        <taxon>Alphaproteobacteria</taxon>
        <taxon>environmental samples</taxon>
    </lineage>
</organism>
<evidence type="ECO:0000313" key="1">
    <source>
        <dbReference type="EMBL" id="SBW11970.1"/>
    </source>
</evidence>
<reference evidence="1" key="1">
    <citation type="submission" date="2016-04" db="EMBL/GenBank/DDBJ databases">
        <authorList>
            <person name="Evans L.H."/>
            <person name="Alamgir A."/>
            <person name="Owens N."/>
            <person name="Weber N.D."/>
            <person name="Virtaneva K."/>
            <person name="Barbian K."/>
            <person name="Babar A."/>
            <person name="Rosenke K."/>
        </authorList>
    </citation>
    <scope>NUCLEOTIDE SEQUENCE</scope>
    <source>
        <strain evidence="1">86</strain>
    </source>
</reference>
<dbReference type="AlphaFoldDB" id="A0A212KJW6"/>
<protein>
    <submittedName>
        <fullName evidence="1">Uncharacterized protein</fullName>
    </submittedName>
</protein>
<sequence>MMLSRRQRAIRRRNLWRRILSILAAPFAVLKGI</sequence>